<dbReference type="SUPFAM" id="SSF82829">
    <property type="entry name" value="MesJ substrate recognition domain-like"/>
    <property type="match status" value="1"/>
</dbReference>
<gene>
    <name evidence="8 10" type="primary">tilS</name>
    <name evidence="10" type="ORF">ACFQNG_20010</name>
</gene>
<name>A0ABW2RR72_9BACL</name>
<dbReference type="InterPro" id="IPR011063">
    <property type="entry name" value="TilS/TtcA_N"/>
</dbReference>
<evidence type="ECO:0000256" key="1">
    <source>
        <dbReference type="ARBA" id="ARBA00004496"/>
    </source>
</evidence>
<keyword evidence="4 8" id="KW-0819">tRNA processing</keyword>
<dbReference type="EC" id="6.3.4.19" evidence="8"/>
<evidence type="ECO:0000313" key="11">
    <source>
        <dbReference type="Proteomes" id="UP001596500"/>
    </source>
</evidence>
<dbReference type="Gene3D" id="3.40.50.620">
    <property type="entry name" value="HUPs"/>
    <property type="match status" value="1"/>
</dbReference>
<dbReference type="Pfam" id="PF01171">
    <property type="entry name" value="ATP_bind_3"/>
    <property type="match status" value="1"/>
</dbReference>
<dbReference type="Pfam" id="PF11734">
    <property type="entry name" value="TilS_C"/>
    <property type="match status" value="1"/>
</dbReference>
<dbReference type="EMBL" id="JBHTBW010000085">
    <property type="protein sequence ID" value="MFC7443346.1"/>
    <property type="molecule type" value="Genomic_DNA"/>
</dbReference>
<evidence type="ECO:0000256" key="7">
    <source>
        <dbReference type="ARBA" id="ARBA00048539"/>
    </source>
</evidence>
<comment type="catalytic activity">
    <reaction evidence="7 8">
        <text>cytidine(34) in tRNA(Ile2) + L-lysine + ATP = lysidine(34) in tRNA(Ile2) + AMP + diphosphate + H(+)</text>
        <dbReference type="Rhea" id="RHEA:43744"/>
        <dbReference type="Rhea" id="RHEA-COMP:10625"/>
        <dbReference type="Rhea" id="RHEA-COMP:10670"/>
        <dbReference type="ChEBI" id="CHEBI:15378"/>
        <dbReference type="ChEBI" id="CHEBI:30616"/>
        <dbReference type="ChEBI" id="CHEBI:32551"/>
        <dbReference type="ChEBI" id="CHEBI:33019"/>
        <dbReference type="ChEBI" id="CHEBI:82748"/>
        <dbReference type="ChEBI" id="CHEBI:83665"/>
        <dbReference type="ChEBI" id="CHEBI:456215"/>
        <dbReference type="EC" id="6.3.4.19"/>
    </reaction>
</comment>
<dbReference type="CDD" id="cd01992">
    <property type="entry name" value="TilS_N"/>
    <property type="match status" value="1"/>
</dbReference>
<comment type="domain">
    <text evidence="8">The N-terminal region contains the highly conserved SGGXDS motif, predicted to be a P-loop motif involved in ATP binding.</text>
</comment>
<protein>
    <recommendedName>
        <fullName evidence="8">tRNA(Ile)-lysidine synthase</fullName>
        <ecNumber evidence="8">6.3.4.19</ecNumber>
    </recommendedName>
    <alternativeName>
        <fullName evidence="8">tRNA(Ile)-2-lysyl-cytidine synthase</fullName>
    </alternativeName>
    <alternativeName>
        <fullName evidence="8">tRNA(Ile)-lysidine synthetase</fullName>
    </alternativeName>
</protein>
<dbReference type="InterPro" id="IPR014729">
    <property type="entry name" value="Rossmann-like_a/b/a_fold"/>
</dbReference>
<reference evidence="11" key="1">
    <citation type="journal article" date="2019" name="Int. J. Syst. Evol. Microbiol.">
        <title>The Global Catalogue of Microorganisms (GCM) 10K type strain sequencing project: providing services to taxonomists for standard genome sequencing and annotation.</title>
        <authorList>
            <consortium name="The Broad Institute Genomics Platform"/>
            <consortium name="The Broad Institute Genome Sequencing Center for Infectious Disease"/>
            <person name="Wu L."/>
            <person name="Ma J."/>
        </authorList>
    </citation>
    <scope>NUCLEOTIDE SEQUENCE [LARGE SCALE GENOMIC DNA]</scope>
    <source>
        <strain evidence="11">CGMCC 1.12942</strain>
    </source>
</reference>
<dbReference type="SMART" id="SM00977">
    <property type="entry name" value="TilS_C"/>
    <property type="match status" value="1"/>
</dbReference>
<accession>A0ABW2RR72</accession>
<feature type="domain" description="Lysidine-tRNA(Ile) synthetase C-terminal" evidence="9">
    <location>
        <begin position="391"/>
        <end position="465"/>
    </location>
</feature>
<comment type="caution">
    <text evidence="10">The sequence shown here is derived from an EMBL/GenBank/DDBJ whole genome shotgun (WGS) entry which is preliminary data.</text>
</comment>
<organism evidence="10 11">
    <name type="scientific">Laceyella putida</name>
    <dbReference type="NCBI Taxonomy" id="110101"/>
    <lineage>
        <taxon>Bacteria</taxon>
        <taxon>Bacillati</taxon>
        <taxon>Bacillota</taxon>
        <taxon>Bacilli</taxon>
        <taxon>Bacillales</taxon>
        <taxon>Thermoactinomycetaceae</taxon>
        <taxon>Laceyella</taxon>
    </lineage>
</organism>
<dbReference type="RefSeq" id="WP_379867672.1">
    <property type="nucleotide sequence ID" value="NZ_JBHTBW010000085.1"/>
</dbReference>
<dbReference type="Pfam" id="PF09179">
    <property type="entry name" value="TilS"/>
    <property type="match status" value="1"/>
</dbReference>
<dbReference type="Gene3D" id="3.30.465.60">
    <property type="match status" value="1"/>
</dbReference>
<dbReference type="InterPro" id="IPR012796">
    <property type="entry name" value="Lysidine-tRNA-synth_C"/>
</dbReference>
<keyword evidence="6 8" id="KW-0067">ATP-binding</keyword>
<evidence type="ECO:0000256" key="4">
    <source>
        <dbReference type="ARBA" id="ARBA00022694"/>
    </source>
</evidence>
<sequence>MFLARLQEELKRLDLVGRQAKVLVGVSGGPDSIALVHALKKIEQEVDISVSAIHVNHQLRGEESDADERYVVAFCREWDIPCRVKRVNVGCLLMQKGGNKQAVARQLRYDSFRETAREWKVDAVATAHHADDQLETVLMRLIRGTGVAGLAGIEPIRDWHGRKLVRPLLSFTKRELEHYCDEAELRPRLDSSNLASIYTRNRLRLELVPLLESFNPHVQKAVSSLSELVQEEEKVWADLVREALAKVLLHRDDVSYTLDVSSFLHLPIALQRRVVKLILSYLSQDDTFGFSLDAVEKVRKLIADGSSSSMFHLPGRITAEREYERIHIRVAGDLQEDSPQSKEIELSIPGTTCLSGFLGKIEVLESDVALHNLHLGRNVAVFDRDRLQYPLCVRARQSGDRMTCLGMNGRKKVKKVLMEAKVPKRLRDQLPVVTAGDEIIWIPGVKRSNVAPVTPKTTRFLYLIWEQ</sequence>
<evidence type="ECO:0000256" key="2">
    <source>
        <dbReference type="ARBA" id="ARBA00022490"/>
    </source>
</evidence>
<dbReference type="NCBIfam" id="TIGR02432">
    <property type="entry name" value="lysidine_TilS_N"/>
    <property type="match status" value="1"/>
</dbReference>
<dbReference type="SUPFAM" id="SSF52402">
    <property type="entry name" value="Adenine nucleotide alpha hydrolases-like"/>
    <property type="match status" value="1"/>
</dbReference>
<dbReference type="SUPFAM" id="SSF56037">
    <property type="entry name" value="PheT/TilS domain"/>
    <property type="match status" value="1"/>
</dbReference>
<dbReference type="InterPro" id="IPR012795">
    <property type="entry name" value="tRNA_Ile_lys_synt_N"/>
</dbReference>
<feature type="binding site" evidence="8">
    <location>
        <begin position="27"/>
        <end position="32"/>
    </location>
    <ligand>
        <name>ATP</name>
        <dbReference type="ChEBI" id="CHEBI:30616"/>
    </ligand>
</feature>
<evidence type="ECO:0000259" key="9">
    <source>
        <dbReference type="SMART" id="SM00977"/>
    </source>
</evidence>
<comment type="subcellular location">
    <subcellularLocation>
        <location evidence="1 8">Cytoplasm</location>
    </subcellularLocation>
</comment>
<dbReference type="NCBIfam" id="TIGR02433">
    <property type="entry name" value="lysidine_TilS_C"/>
    <property type="match status" value="1"/>
</dbReference>
<dbReference type="InterPro" id="IPR015262">
    <property type="entry name" value="tRNA_Ile_lys_synt_subst-bd"/>
</dbReference>
<proteinExistence type="inferred from homology"/>
<dbReference type="InterPro" id="IPR012094">
    <property type="entry name" value="tRNA_Ile_lys_synt"/>
</dbReference>
<evidence type="ECO:0000256" key="3">
    <source>
        <dbReference type="ARBA" id="ARBA00022598"/>
    </source>
</evidence>
<keyword evidence="2 8" id="KW-0963">Cytoplasm</keyword>
<comment type="similarity">
    <text evidence="8">Belongs to the tRNA(Ile)-lysidine synthase family.</text>
</comment>
<evidence type="ECO:0000256" key="5">
    <source>
        <dbReference type="ARBA" id="ARBA00022741"/>
    </source>
</evidence>
<keyword evidence="11" id="KW-1185">Reference proteome</keyword>
<keyword evidence="3 8" id="KW-0436">Ligase</keyword>
<dbReference type="HAMAP" id="MF_01161">
    <property type="entry name" value="tRNA_Ile_lys_synt"/>
    <property type="match status" value="1"/>
</dbReference>
<keyword evidence="5 8" id="KW-0547">Nucleotide-binding</keyword>
<comment type="function">
    <text evidence="8">Ligates lysine onto the cytidine present at position 34 of the AUA codon-specific tRNA(Ile) that contains the anticodon CAU, in an ATP-dependent manner. Cytidine is converted to lysidine, thus changing the amino acid specificity of the tRNA from methionine to isoleucine.</text>
</comment>
<dbReference type="PANTHER" id="PTHR43033">
    <property type="entry name" value="TRNA(ILE)-LYSIDINE SYNTHASE-RELATED"/>
    <property type="match status" value="1"/>
</dbReference>
<evidence type="ECO:0000313" key="10">
    <source>
        <dbReference type="EMBL" id="MFC7443346.1"/>
    </source>
</evidence>
<dbReference type="PANTHER" id="PTHR43033:SF1">
    <property type="entry name" value="TRNA(ILE)-LYSIDINE SYNTHASE-RELATED"/>
    <property type="match status" value="1"/>
</dbReference>
<evidence type="ECO:0000256" key="6">
    <source>
        <dbReference type="ARBA" id="ARBA00022840"/>
    </source>
</evidence>
<dbReference type="GO" id="GO:0032267">
    <property type="term" value="F:tRNA(Ile)-lysidine synthase activity"/>
    <property type="evidence" value="ECO:0007669"/>
    <property type="project" value="UniProtKB-EC"/>
</dbReference>
<evidence type="ECO:0000256" key="8">
    <source>
        <dbReference type="HAMAP-Rule" id="MF_01161"/>
    </source>
</evidence>
<dbReference type="Proteomes" id="UP001596500">
    <property type="component" value="Unassembled WGS sequence"/>
</dbReference>